<feature type="domain" description="MYND-type" evidence="6">
    <location>
        <begin position="243"/>
        <end position="283"/>
    </location>
</feature>
<organism evidence="7 8">
    <name type="scientific">Aedes albopictus</name>
    <name type="common">Asian tiger mosquito</name>
    <name type="synonym">Stegomyia albopicta</name>
    <dbReference type="NCBI Taxonomy" id="7160"/>
    <lineage>
        <taxon>Eukaryota</taxon>
        <taxon>Metazoa</taxon>
        <taxon>Ecdysozoa</taxon>
        <taxon>Arthropoda</taxon>
        <taxon>Hexapoda</taxon>
        <taxon>Insecta</taxon>
        <taxon>Pterygota</taxon>
        <taxon>Neoptera</taxon>
        <taxon>Endopterygota</taxon>
        <taxon>Diptera</taxon>
        <taxon>Nematocera</taxon>
        <taxon>Culicoidea</taxon>
        <taxon>Culicidae</taxon>
        <taxon>Culicinae</taxon>
        <taxon>Aedini</taxon>
        <taxon>Aedes</taxon>
        <taxon>Stegomyia</taxon>
    </lineage>
</organism>
<dbReference type="PANTHER" id="PTHR47111">
    <property type="entry name" value="BCDNA.LD29892"/>
    <property type="match status" value="1"/>
</dbReference>
<dbReference type="CDD" id="cd20071">
    <property type="entry name" value="SET_SMYD"/>
    <property type="match status" value="1"/>
</dbReference>
<evidence type="ECO:0000256" key="3">
    <source>
        <dbReference type="ARBA" id="ARBA00022833"/>
    </source>
</evidence>
<dbReference type="SUPFAM" id="SSF82199">
    <property type="entry name" value="SET domain"/>
    <property type="match status" value="1"/>
</dbReference>
<evidence type="ECO:0000256" key="1">
    <source>
        <dbReference type="ARBA" id="ARBA00022723"/>
    </source>
</evidence>
<dbReference type="GeneID" id="115260415"/>
<evidence type="ECO:0000256" key="2">
    <source>
        <dbReference type="ARBA" id="ARBA00022771"/>
    </source>
</evidence>
<dbReference type="PROSITE" id="PS50280">
    <property type="entry name" value="SET"/>
    <property type="match status" value="1"/>
</dbReference>
<accession>A0ABM1YW91</accession>
<dbReference type="Gene3D" id="1.25.40.10">
    <property type="entry name" value="Tetratricopeptide repeat domain"/>
    <property type="match status" value="1"/>
</dbReference>
<protein>
    <recommendedName>
        <fullName evidence="9">SET domain-containing protein</fullName>
    </recommendedName>
</protein>
<keyword evidence="3" id="KW-0862">Zinc</keyword>
<keyword evidence="1" id="KW-0479">Metal-binding</keyword>
<dbReference type="InterPro" id="IPR002893">
    <property type="entry name" value="Znf_MYND"/>
</dbReference>
<dbReference type="InterPro" id="IPR046341">
    <property type="entry name" value="SET_dom_sf"/>
</dbReference>
<reference evidence="7" key="2">
    <citation type="submission" date="2025-05" db="UniProtKB">
        <authorList>
            <consortium name="EnsemblMetazoa"/>
        </authorList>
    </citation>
    <scope>IDENTIFICATION</scope>
    <source>
        <strain evidence="7">Foshan</strain>
    </source>
</reference>
<dbReference type="PROSITE" id="PS50865">
    <property type="entry name" value="ZF_MYND_2"/>
    <property type="match status" value="1"/>
</dbReference>
<reference evidence="8" key="1">
    <citation type="journal article" date="2015" name="Proc. Natl. Acad. Sci. U.S.A.">
        <title>Genome sequence of the Asian Tiger mosquito, Aedes albopictus, reveals insights into its biology, genetics, and evolution.</title>
        <authorList>
            <person name="Chen X.G."/>
            <person name="Jiang X."/>
            <person name="Gu J."/>
            <person name="Xu M."/>
            <person name="Wu Y."/>
            <person name="Deng Y."/>
            <person name="Zhang C."/>
            <person name="Bonizzoni M."/>
            <person name="Dermauw W."/>
            <person name="Vontas J."/>
            <person name="Armbruster P."/>
            <person name="Huang X."/>
            <person name="Yang Y."/>
            <person name="Zhang H."/>
            <person name="He W."/>
            <person name="Peng H."/>
            <person name="Liu Y."/>
            <person name="Wu K."/>
            <person name="Chen J."/>
            <person name="Lirakis M."/>
            <person name="Topalis P."/>
            <person name="Van Leeuwen T."/>
            <person name="Hall A.B."/>
            <person name="Jiang X."/>
            <person name="Thorpe C."/>
            <person name="Mueller R.L."/>
            <person name="Sun C."/>
            <person name="Waterhouse R.M."/>
            <person name="Yan G."/>
            <person name="Tu Z.J."/>
            <person name="Fang X."/>
            <person name="James A.A."/>
        </authorList>
    </citation>
    <scope>NUCLEOTIDE SEQUENCE [LARGE SCALE GENOMIC DNA]</scope>
    <source>
        <strain evidence="8">Foshan</strain>
    </source>
</reference>
<dbReference type="Pfam" id="PF01753">
    <property type="entry name" value="zf-MYND"/>
    <property type="match status" value="1"/>
</dbReference>
<dbReference type="PANTHER" id="PTHR47111:SF1">
    <property type="entry name" value="SET AND MYND DOMAIN-CONTAINING PROTEIN 4"/>
    <property type="match status" value="1"/>
</dbReference>
<dbReference type="EnsemblMetazoa" id="AALFPA23_012671.R18239">
    <property type="protein sequence ID" value="AALFPA23_012671.P18239"/>
    <property type="gene ID" value="AALFPA23_012671"/>
</dbReference>
<evidence type="ECO:0000313" key="7">
    <source>
        <dbReference type="EnsemblMetazoa" id="AALFPA23_012671.P18239"/>
    </source>
</evidence>
<dbReference type="Gene3D" id="2.170.270.10">
    <property type="entry name" value="SET domain"/>
    <property type="match status" value="2"/>
</dbReference>
<evidence type="ECO:0000256" key="4">
    <source>
        <dbReference type="PROSITE-ProRule" id="PRU00134"/>
    </source>
</evidence>
<dbReference type="InterPro" id="IPR001214">
    <property type="entry name" value="SET_dom"/>
</dbReference>
<feature type="domain" description="SET" evidence="5">
    <location>
        <begin position="198"/>
        <end position="466"/>
    </location>
</feature>
<evidence type="ECO:0008006" key="9">
    <source>
        <dbReference type="Google" id="ProtNLM"/>
    </source>
</evidence>
<dbReference type="Gene3D" id="6.10.140.2220">
    <property type="match status" value="1"/>
</dbReference>
<dbReference type="RefSeq" id="XP_062711228.1">
    <property type="nucleotide sequence ID" value="XM_062855244.1"/>
</dbReference>
<dbReference type="PROSITE" id="PS01360">
    <property type="entry name" value="ZF_MYND_1"/>
    <property type="match status" value="1"/>
</dbReference>
<dbReference type="InterPro" id="IPR011990">
    <property type="entry name" value="TPR-like_helical_dom_sf"/>
</dbReference>
<dbReference type="Proteomes" id="UP000069940">
    <property type="component" value="Unassembled WGS sequence"/>
</dbReference>
<keyword evidence="2 4" id="KW-0863">Zinc-finger</keyword>
<dbReference type="Pfam" id="PF00856">
    <property type="entry name" value="SET"/>
    <property type="match status" value="1"/>
</dbReference>
<proteinExistence type="predicted"/>
<dbReference type="SUPFAM" id="SSF48452">
    <property type="entry name" value="TPR-like"/>
    <property type="match status" value="1"/>
</dbReference>
<evidence type="ECO:0000259" key="5">
    <source>
        <dbReference type="PROSITE" id="PS50280"/>
    </source>
</evidence>
<keyword evidence="8" id="KW-1185">Reference proteome</keyword>
<dbReference type="SUPFAM" id="SSF144232">
    <property type="entry name" value="HIT/MYND zinc finger-like"/>
    <property type="match status" value="1"/>
</dbReference>
<sequence length="586" mass="66911">MEMIADMVLACYVAAHIEAVVEAVTVAHSEPIDQYAWEFFRRTKHMRFADVADYRSYVIKHGPFVNDSVAPDPAKNDRKAAEVRQVGNRLYLEKQYIAALVKYNESICWADGPDSEQLGIGYANRSAVFYDLGEYEYSLVNIDLAKKHNYPQRLMPKLLSREANCKDKIAGGHSRRAKPCHKLDINVETDAKRPFCAAGIAQKVIPGYGRSMVAERSFNIGDVILSEKAMLSAIPPELKFKNCNYCSAENFNSLIPCPKCVSVMYCDQECLEKGFQYIHRFECGICEKLNHVTQGTSRLNMGPRAFFYGFNLFGDNLNAMMSFCKRNGRTGGDPFTIDYSNRDPLEEFKIFHKIQFPADDSEYEELNQFYAAVLYSIYIKHPLVRSMFRTKTQKDFFLRSILDYTRIMGFLLLGVNELNTSHLYSLASVCNHSCDPNTAFVEHFGVLKLIVIRPISIDDQIVVSYGPLVWKHSAAERQSSFDDTLKFDCLCDACDVGKMQRMKAAASKLPAVPLHHIFSLMKIFEDSAVSDTKKMTMLQQFIKRYAYAYPRKDYSLLLDTYRDFLLRTFVKEVLDRLRATAAEQVA</sequence>
<evidence type="ECO:0000313" key="8">
    <source>
        <dbReference type="Proteomes" id="UP000069940"/>
    </source>
</evidence>
<name>A0ABM1YW91_AEDAL</name>
<evidence type="ECO:0000259" key="6">
    <source>
        <dbReference type="PROSITE" id="PS50865"/>
    </source>
</evidence>